<dbReference type="Pfam" id="PF13813">
    <property type="entry name" value="MBOAT_2"/>
    <property type="match status" value="1"/>
</dbReference>
<dbReference type="OrthoDB" id="1077582at2759"/>
<comment type="caution">
    <text evidence="10">The sequence shown here is derived from an EMBL/GenBank/DDBJ whole genome shotgun (WGS) entry which is preliminary data.</text>
</comment>
<dbReference type="AlphaFoldDB" id="A0A8H7W5J0"/>
<evidence type="ECO:0000256" key="5">
    <source>
        <dbReference type="ARBA" id="ARBA00022692"/>
    </source>
</evidence>
<dbReference type="GO" id="GO:0008374">
    <property type="term" value="F:O-acyltransferase activity"/>
    <property type="evidence" value="ECO:0007669"/>
    <property type="project" value="InterPro"/>
</dbReference>
<evidence type="ECO:0000313" key="11">
    <source>
        <dbReference type="Proteomes" id="UP000664132"/>
    </source>
</evidence>
<keyword evidence="5 8" id="KW-0812">Transmembrane</keyword>
<evidence type="ECO:0000256" key="8">
    <source>
        <dbReference type="SAM" id="Phobius"/>
    </source>
</evidence>
<keyword evidence="4" id="KW-0808">Transferase</keyword>
<dbReference type="Proteomes" id="UP000664132">
    <property type="component" value="Unassembled WGS sequence"/>
</dbReference>
<accession>A0A8H7W5J0</accession>
<dbReference type="PANTHER" id="PTHR31595:SF57">
    <property type="entry name" value="OS04G0481900 PROTEIN"/>
    <property type="match status" value="1"/>
</dbReference>
<evidence type="ECO:0000256" key="4">
    <source>
        <dbReference type="ARBA" id="ARBA00022679"/>
    </source>
</evidence>
<feature type="transmembrane region" description="Helical" evidence="8">
    <location>
        <begin position="402"/>
        <end position="421"/>
    </location>
</feature>
<gene>
    <name evidence="10" type="ORF">IFR04_008458</name>
</gene>
<dbReference type="EMBL" id="JAFJYH010000129">
    <property type="protein sequence ID" value="KAG4418391.1"/>
    <property type="molecule type" value="Genomic_DNA"/>
</dbReference>
<comment type="pathway">
    <text evidence="2">Secondary metabolite biosynthesis.</text>
</comment>
<feature type="transmembrane region" description="Helical" evidence="8">
    <location>
        <begin position="256"/>
        <end position="277"/>
    </location>
</feature>
<evidence type="ECO:0000256" key="2">
    <source>
        <dbReference type="ARBA" id="ARBA00005179"/>
    </source>
</evidence>
<sequence length="450" mass="50419">MDKLFKALGAHAAAHVLLHAALLTPPSVLSHTKLAAAFLPLIWSCHIYTWGFGLGYIALVHALWATELLMFRDPRKDFALLHFGPPPPPVTIAEEKKDSEDEPVEVLSVSASTDKNDIKNTTPTTNGSHRLAWTEPYPTSWYKRFIWVSKLVISFRYISWVTSSKQAVLYSSQPPPPSSKSRTTFVLQKLLLIAFCFGIMDVTNLYQYFDPYMQIETSIDEAFPRRLGGFFATYHLDSLSPRFVRITVLGLQQYSVFTLMGAIPAALFVMLGGFGLVDDFWGRVENWPSVIGSPMAIAERGLRGFWGGFWHQWFRNLLTGPGKAISRAFDLPERSTTKYAIQIIVAFGLSNAIHSASLSKDIPKVSATRYASFFWMQGACVLYEMILVRAAALLGLNGPRPFWASIGLAILRGTWVGLVLYHTVPVVQDEMTRVSRIFGLRPVYFLSLPE</sequence>
<dbReference type="GO" id="GO:0006629">
    <property type="term" value="P:lipid metabolic process"/>
    <property type="evidence" value="ECO:0007669"/>
    <property type="project" value="InterPro"/>
</dbReference>
<reference evidence="10" key="1">
    <citation type="submission" date="2021-02" db="EMBL/GenBank/DDBJ databases">
        <title>Genome sequence Cadophora malorum strain M34.</title>
        <authorList>
            <person name="Stefanovic E."/>
            <person name="Vu D."/>
            <person name="Scully C."/>
            <person name="Dijksterhuis J."/>
            <person name="Roader J."/>
            <person name="Houbraken J."/>
        </authorList>
    </citation>
    <scope>NUCLEOTIDE SEQUENCE</scope>
    <source>
        <strain evidence="10">M34</strain>
    </source>
</reference>
<keyword evidence="11" id="KW-1185">Reference proteome</keyword>
<feature type="transmembrane region" description="Helical" evidence="8">
    <location>
        <begin position="370"/>
        <end position="396"/>
    </location>
</feature>
<organism evidence="10 11">
    <name type="scientific">Cadophora malorum</name>
    <dbReference type="NCBI Taxonomy" id="108018"/>
    <lineage>
        <taxon>Eukaryota</taxon>
        <taxon>Fungi</taxon>
        <taxon>Dikarya</taxon>
        <taxon>Ascomycota</taxon>
        <taxon>Pezizomycotina</taxon>
        <taxon>Leotiomycetes</taxon>
        <taxon>Helotiales</taxon>
        <taxon>Ploettnerulaceae</taxon>
        <taxon>Cadophora</taxon>
    </lineage>
</organism>
<feature type="domain" description="Wax synthase" evidence="9">
    <location>
        <begin position="287"/>
        <end position="360"/>
    </location>
</feature>
<dbReference type="GO" id="GO:0016020">
    <property type="term" value="C:membrane"/>
    <property type="evidence" value="ECO:0007669"/>
    <property type="project" value="UniProtKB-SubCell"/>
</dbReference>
<name>A0A8H7W5J0_9HELO</name>
<evidence type="ECO:0000256" key="3">
    <source>
        <dbReference type="ARBA" id="ARBA00007282"/>
    </source>
</evidence>
<evidence type="ECO:0000256" key="7">
    <source>
        <dbReference type="ARBA" id="ARBA00023136"/>
    </source>
</evidence>
<feature type="transmembrane region" description="Helical" evidence="8">
    <location>
        <begin position="47"/>
        <end position="66"/>
    </location>
</feature>
<dbReference type="InterPro" id="IPR032805">
    <property type="entry name" value="Wax_synthase_dom"/>
</dbReference>
<evidence type="ECO:0000313" key="10">
    <source>
        <dbReference type="EMBL" id="KAG4418391.1"/>
    </source>
</evidence>
<comment type="similarity">
    <text evidence="3">Belongs to the wax synthase family.</text>
</comment>
<evidence type="ECO:0000259" key="9">
    <source>
        <dbReference type="Pfam" id="PF13813"/>
    </source>
</evidence>
<keyword evidence="6 8" id="KW-1133">Transmembrane helix</keyword>
<protein>
    <recommendedName>
        <fullName evidence="9">Wax synthase domain-containing protein</fullName>
    </recommendedName>
</protein>
<evidence type="ECO:0000256" key="1">
    <source>
        <dbReference type="ARBA" id="ARBA00004141"/>
    </source>
</evidence>
<keyword evidence="7 8" id="KW-0472">Membrane</keyword>
<dbReference type="PANTHER" id="PTHR31595">
    <property type="entry name" value="LONG-CHAIN-ALCOHOL O-FATTY-ACYLTRANSFERASE 3-RELATED"/>
    <property type="match status" value="1"/>
</dbReference>
<dbReference type="InterPro" id="IPR044851">
    <property type="entry name" value="Wax_synthase"/>
</dbReference>
<comment type="subcellular location">
    <subcellularLocation>
        <location evidence="1">Membrane</location>
        <topology evidence="1">Multi-pass membrane protein</topology>
    </subcellularLocation>
</comment>
<proteinExistence type="inferred from homology"/>
<feature type="transmembrane region" description="Helical" evidence="8">
    <location>
        <begin position="339"/>
        <end position="358"/>
    </location>
</feature>
<evidence type="ECO:0000256" key="6">
    <source>
        <dbReference type="ARBA" id="ARBA00022989"/>
    </source>
</evidence>